<gene>
    <name evidence="2" type="ORF">DID88_001636</name>
</gene>
<accession>A0A395IYV5</accession>
<feature type="region of interest" description="Disordered" evidence="1">
    <location>
        <begin position="450"/>
        <end position="469"/>
    </location>
</feature>
<feature type="region of interest" description="Disordered" evidence="1">
    <location>
        <begin position="320"/>
        <end position="345"/>
    </location>
</feature>
<reference evidence="2 3" key="1">
    <citation type="submission" date="2018-06" db="EMBL/GenBank/DDBJ databases">
        <title>Genome Sequence of the Brown Rot Fungal Pathogen Monilinia fructigena.</title>
        <authorList>
            <person name="Landi L."/>
            <person name="De Miccolis Angelini R.M."/>
            <person name="Pollastro S."/>
            <person name="Abate D."/>
            <person name="Faretra F."/>
            <person name="Romanazzi G."/>
        </authorList>
    </citation>
    <scope>NUCLEOTIDE SEQUENCE [LARGE SCALE GENOMIC DNA]</scope>
    <source>
        <strain evidence="2 3">Mfrg269</strain>
    </source>
</reference>
<feature type="compositionally biased region" description="Low complexity" evidence="1">
    <location>
        <begin position="335"/>
        <end position="345"/>
    </location>
</feature>
<evidence type="ECO:0000256" key="1">
    <source>
        <dbReference type="SAM" id="MobiDB-lite"/>
    </source>
</evidence>
<evidence type="ECO:0000313" key="2">
    <source>
        <dbReference type="EMBL" id="RAL64603.1"/>
    </source>
</evidence>
<dbReference type="EMBL" id="QKRW01000013">
    <property type="protein sequence ID" value="RAL64603.1"/>
    <property type="molecule type" value="Genomic_DNA"/>
</dbReference>
<feature type="compositionally biased region" description="Basic and acidic residues" evidence="1">
    <location>
        <begin position="450"/>
        <end position="463"/>
    </location>
</feature>
<protein>
    <submittedName>
        <fullName evidence="2">Uncharacterized protein</fullName>
    </submittedName>
</protein>
<feature type="region of interest" description="Disordered" evidence="1">
    <location>
        <begin position="1"/>
        <end position="31"/>
    </location>
</feature>
<proteinExistence type="predicted"/>
<keyword evidence="3" id="KW-1185">Reference proteome</keyword>
<dbReference type="OrthoDB" id="4760831at2759"/>
<sequence>MTDIDMNGSSAPAVSEFGVHSESPPSHDREDGHITLEELGELINDAASTGFPNNNGSKCRYTEVRVLLISWADESSFDMHVREEILGLGLVLAERYNFSVEKYQIPHGTRSHSALAMKVLQLAHYDGEDVDRKGVDGWGRENILKIVYYGGHGYLANNRDLCWCNRTKESGPYYSVVQWSGIQSTLVASESDVLIILGCCSSGVASPSLGNGSSELIATCGFHEEANGTGPKSFTKALIHELYAMSGMTSFTAAELYTRILSRLHGHISDCEDHEQMKAPIHVMLNHRTTSIHGPAIRLSAMRPSSPPTELVHIPASKSADGAWDSTNNTPGAPSPASLPSSVSSVSMQEGKSSTFLLSVKLKEDHNLESLTGAVADWIKAVPVSAESIKFEAAYRIFSTLIIIFMPGAMWCYFKRHPAITCLGIVTPGPIITRNELNIAVKEKLALEQGEKRKQRQNPDADCYKQSLR</sequence>
<comment type="caution">
    <text evidence="2">The sequence shown here is derived from an EMBL/GenBank/DDBJ whole genome shotgun (WGS) entry which is preliminary data.</text>
</comment>
<name>A0A395IYV5_9HELO</name>
<evidence type="ECO:0000313" key="3">
    <source>
        <dbReference type="Proteomes" id="UP000249056"/>
    </source>
</evidence>
<dbReference type="Proteomes" id="UP000249056">
    <property type="component" value="Unassembled WGS sequence"/>
</dbReference>
<organism evidence="2 3">
    <name type="scientific">Monilinia fructigena</name>
    <dbReference type="NCBI Taxonomy" id="38457"/>
    <lineage>
        <taxon>Eukaryota</taxon>
        <taxon>Fungi</taxon>
        <taxon>Dikarya</taxon>
        <taxon>Ascomycota</taxon>
        <taxon>Pezizomycotina</taxon>
        <taxon>Leotiomycetes</taxon>
        <taxon>Helotiales</taxon>
        <taxon>Sclerotiniaceae</taxon>
        <taxon>Monilinia</taxon>
    </lineage>
</organism>
<dbReference type="AlphaFoldDB" id="A0A395IYV5"/>